<feature type="compositionally biased region" description="Acidic residues" evidence="2">
    <location>
        <begin position="153"/>
        <end position="181"/>
    </location>
</feature>
<dbReference type="GO" id="GO:0140625">
    <property type="term" value="F:opioid growth factor receptor activity"/>
    <property type="evidence" value="ECO:0007669"/>
    <property type="project" value="InterPro"/>
</dbReference>
<evidence type="ECO:0000313" key="5">
    <source>
        <dbReference type="Proteomes" id="UP000694387"/>
    </source>
</evidence>
<dbReference type="PANTHER" id="PTHR14015:SF1">
    <property type="entry name" value="OPIOID GROWTH FACTOR RECEPTOR"/>
    <property type="match status" value="1"/>
</dbReference>
<keyword evidence="5" id="KW-1185">Reference proteome</keyword>
<reference evidence="4" key="3">
    <citation type="submission" date="2025-09" db="UniProtKB">
        <authorList>
            <consortium name="Ensembl"/>
        </authorList>
    </citation>
    <scope>IDENTIFICATION</scope>
</reference>
<reference evidence="4 5" key="1">
    <citation type="journal article" date="2020" name="Nat. Commun.">
        <title>Donkey genomes provide new insights into domestication and selection for coat color.</title>
        <authorList>
            <person name="Wang"/>
            <person name="C."/>
            <person name="Li"/>
            <person name="H."/>
            <person name="Guo"/>
            <person name="Y."/>
            <person name="Huang"/>
            <person name="J."/>
            <person name="Sun"/>
            <person name="Y."/>
            <person name="Min"/>
            <person name="J."/>
            <person name="Wang"/>
            <person name="J."/>
            <person name="Fang"/>
            <person name="X."/>
            <person name="Zhao"/>
            <person name="Z."/>
            <person name="Wang"/>
            <person name="S."/>
            <person name="Zhang"/>
            <person name="Y."/>
            <person name="Liu"/>
            <person name="Q."/>
            <person name="Jiang"/>
            <person name="Q."/>
            <person name="Wang"/>
            <person name="X."/>
            <person name="Guo"/>
            <person name="Y."/>
            <person name="Yang"/>
            <person name="C."/>
            <person name="Wang"/>
            <person name="Y."/>
            <person name="Tian"/>
            <person name="F."/>
            <person name="Zhuang"/>
            <person name="G."/>
            <person name="Fan"/>
            <person name="Y."/>
            <person name="Gao"/>
            <person name="Q."/>
            <person name="Li"/>
            <person name="Y."/>
            <person name="Ju"/>
            <person name="Z."/>
            <person name="Li"/>
            <person name="J."/>
            <person name="Li"/>
            <person name="R."/>
            <person name="Hou"/>
            <person name="M."/>
            <person name="Yang"/>
            <person name="G."/>
            <person name="Liu"/>
            <person name="G."/>
            <person name="Liu"/>
            <person name="W."/>
            <person name="Guo"/>
            <person name="J."/>
            <person name="Pan"/>
            <person name="S."/>
            <person name="Fan"/>
            <person name="G."/>
            <person name="Zhang"/>
            <person name="W."/>
            <person name="Zhang"/>
            <person name="R."/>
            <person name="Yu"/>
            <person name="J."/>
            <person name="Zhang"/>
            <person name="X."/>
            <person name="Yin"/>
            <person name="Q."/>
            <person name="Ji"/>
            <person name="C."/>
            <person name="Jin"/>
            <person name="Y."/>
            <person name="Yue"/>
            <person name="G."/>
            <person name="Liu"/>
            <person name="M."/>
            <person name="Xu"/>
            <person name="J."/>
            <person name="Liu"/>
            <person name="S."/>
            <person name="Jordana"/>
            <person name="J."/>
            <person name="Noce"/>
            <person name="A."/>
            <person name="Amills"/>
            <person name="M."/>
            <person name="Wu"/>
            <person name="D.D."/>
            <person name="Li"/>
            <person name="S."/>
            <person name="Zhou"/>
            <person name="X. and Zhong"/>
            <person name="J."/>
        </authorList>
    </citation>
    <scope>NUCLEOTIDE SEQUENCE [LARGE SCALE GENOMIC DNA]</scope>
</reference>
<feature type="region of interest" description="Disordered" evidence="2">
    <location>
        <begin position="574"/>
        <end position="701"/>
    </location>
</feature>
<evidence type="ECO:0000256" key="1">
    <source>
        <dbReference type="ARBA" id="ARBA00010365"/>
    </source>
</evidence>
<feature type="compositionally biased region" description="Basic and acidic residues" evidence="2">
    <location>
        <begin position="508"/>
        <end position="542"/>
    </location>
</feature>
<feature type="compositionally biased region" description="Polar residues" evidence="2">
    <location>
        <begin position="574"/>
        <end position="586"/>
    </location>
</feature>
<feature type="compositionally biased region" description="Low complexity" evidence="2">
    <location>
        <begin position="625"/>
        <end position="635"/>
    </location>
</feature>
<reference evidence="4" key="2">
    <citation type="submission" date="2025-08" db="UniProtKB">
        <authorList>
            <consortium name="Ensembl"/>
        </authorList>
    </citation>
    <scope>IDENTIFICATION</scope>
</reference>
<dbReference type="InterPro" id="IPR039574">
    <property type="entry name" value="OGFr"/>
</dbReference>
<dbReference type="Proteomes" id="UP000694387">
    <property type="component" value="Chromosome 15"/>
</dbReference>
<dbReference type="Ensembl" id="ENSEAST00005049943.1">
    <property type="protein sequence ID" value="ENSEASP00005062533.1"/>
    <property type="gene ID" value="ENSEASG00005023195.2"/>
</dbReference>
<name>A0A9L0KI71_EQUAS</name>
<evidence type="ECO:0000259" key="3">
    <source>
        <dbReference type="Pfam" id="PF04664"/>
    </source>
</evidence>
<dbReference type="GeneTree" id="ENSGT00390000018730"/>
<dbReference type="PANTHER" id="PTHR14015">
    <property type="entry name" value="OPIOID GROWTH FACTOR RECEPTOR OGFR ZETA-TYPE OPIOID RECEPTOR"/>
    <property type="match status" value="1"/>
</dbReference>
<accession>A0A9L0KI71</accession>
<feature type="compositionally biased region" description="Basic and acidic residues" evidence="2">
    <location>
        <begin position="649"/>
        <end position="662"/>
    </location>
</feature>
<comment type="similarity">
    <text evidence="1">Belongs to the opioid growth factor receptor family.</text>
</comment>
<evidence type="ECO:0000313" key="4">
    <source>
        <dbReference type="Ensembl" id="ENSEASP00005062533.1"/>
    </source>
</evidence>
<feature type="region of interest" description="Disordered" evidence="2">
    <location>
        <begin position="442"/>
        <end position="555"/>
    </location>
</feature>
<protein>
    <submittedName>
        <fullName evidence="4">Opioid growth factor receptor</fullName>
    </submittedName>
</protein>
<sequence length="701" mass="77471">MSGEGVLWEGLSWGGYILCGQPPGGILQRDVVPEVILQGGYHGGEVSSRGYVQGGRDFREGSLGDRGPLETSSRGHPGGASFGLHASGEDTSVRGYLQAVMTMGTAGGGHPRGRRRQQHGVAGRRFPGPPPRFLLLSVSLPPERGPRRRPSMDDQDWDSTWEEDEEDDDEGPSASGDEDGEAGGPGDADAEDDDEDEEEPRPRALQSRMMGSRNRRAMQDTHRYRHHYPDLVERDGNGDMPNLSFYRNEIRFLPNGCFIEDILLNWKDKYDLLEDNHSYIQWLFPLREPGVNWHAKPLTLREVEEFKSSKEVRERFVQAYELMLGFYGIQLEDRDTGKVCRAQNYEKCFRNLNEHSHNNLRITRILKSLGELGLERYQAPLARFFLEETLVHGELSGVRQSALDYFVFTVRCRHQRRKLLHFAWEHFEPRSKFVWGPHDKLKRFRPHSPPRPPLRVGPRQTEVDESPGDSLLASGARGWTCEPGKDKEGDSVAPGSQPGSAEPQEASALERDQEDEARGCREEGPEPSSPKESKKRKLEVNRPEQAPGEQALQGASEVEKIALNLEGCALSQGSLQAGTQEMSSQDPGEVEQPCPQPSVAKVADEARKRRKVDQGTEADTEVVVDTEVVAGGEAPTPAPTWPPAPSGRPEAREGENGVKEEAEGYSGPEQGAPQSPVAAGPTADEKAVATEVGPSAEPPKS</sequence>
<dbReference type="Pfam" id="PF04664">
    <property type="entry name" value="OGFr_N"/>
    <property type="match status" value="1"/>
</dbReference>
<proteinExistence type="inferred from homology"/>
<evidence type="ECO:0000256" key="2">
    <source>
        <dbReference type="SAM" id="MobiDB-lite"/>
    </source>
</evidence>
<dbReference type="GO" id="GO:0016020">
    <property type="term" value="C:membrane"/>
    <property type="evidence" value="ECO:0007669"/>
    <property type="project" value="InterPro"/>
</dbReference>
<dbReference type="InterPro" id="IPR006757">
    <property type="entry name" value="OGF_rcpt"/>
</dbReference>
<dbReference type="AlphaFoldDB" id="A0A9L0KI71"/>
<feature type="compositionally biased region" description="Acidic residues" evidence="2">
    <location>
        <begin position="188"/>
        <end position="199"/>
    </location>
</feature>
<feature type="compositionally biased region" description="Pro residues" evidence="2">
    <location>
        <begin position="636"/>
        <end position="646"/>
    </location>
</feature>
<feature type="region of interest" description="Disordered" evidence="2">
    <location>
        <begin position="46"/>
        <end position="87"/>
    </location>
</feature>
<organism evidence="4 5">
    <name type="scientific">Equus asinus</name>
    <name type="common">Donkey</name>
    <name type="synonym">Equus africanus asinus</name>
    <dbReference type="NCBI Taxonomy" id="9793"/>
    <lineage>
        <taxon>Eukaryota</taxon>
        <taxon>Metazoa</taxon>
        <taxon>Chordata</taxon>
        <taxon>Craniata</taxon>
        <taxon>Vertebrata</taxon>
        <taxon>Euteleostomi</taxon>
        <taxon>Mammalia</taxon>
        <taxon>Eutheria</taxon>
        <taxon>Laurasiatheria</taxon>
        <taxon>Perissodactyla</taxon>
        <taxon>Equidae</taxon>
        <taxon>Equus</taxon>
    </lineage>
</organism>
<feature type="domain" description="Opioid growth factor receptor (OGFr) conserved" evidence="3">
    <location>
        <begin position="237"/>
        <end position="441"/>
    </location>
</feature>
<feature type="region of interest" description="Disordered" evidence="2">
    <location>
        <begin position="103"/>
        <end position="220"/>
    </location>
</feature>
<gene>
    <name evidence="4" type="primary">OGFR</name>
</gene>